<dbReference type="InterPro" id="IPR001173">
    <property type="entry name" value="Glyco_trans_2-like"/>
</dbReference>
<keyword evidence="4" id="KW-0812">Transmembrane</keyword>
<reference evidence="6" key="1">
    <citation type="submission" date="2022-10" db="EMBL/GenBank/DDBJ databases">
        <title>Human gut microbiome strain richness.</title>
        <authorList>
            <person name="Chen-Liaw A."/>
        </authorList>
    </citation>
    <scope>NUCLEOTIDE SEQUENCE</scope>
    <source>
        <strain evidence="6">1001283st1_A3_1001283B150304_161114</strain>
    </source>
</reference>
<feature type="transmembrane region" description="Helical" evidence="4">
    <location>
        <begin position="357"/>
        <end position="379"/>
    </location>
</feature>
<dbReference type="Pfam" id="PF00535">
    <property type="entry name" value="Glycos_transf_2"/>
    <property type="match status" value="1"/>
</dbReference>
<keyword evidence="3" id="KW-0808">Transferase</keyword>
<dbReference type="SUPFAM" id="SSF53448">
    <property type="entry name" value="Nucleotide-diphospho-sugar transferases"/>
    <property type="match status" value="1"/>
</dbReference>
<dbReference type="PANTHER" id="PTHR43630">
    <property type="entry name" value="POLY-BETA-1,6-N-ACETYL-D-GLUCOSAMINE SYNTHASE"/>
    <property type="match status" value="1"/>
</dbReference>
<dbReference type="CDD" id="cd06423">
    <property type="entry name" value="CESA_like"/>
    <property type="match status" value="1"/>
</dbReference>
<dbReference type="Proteomes" id="UP001217776">
    <property type="component" value="Unassembled WGS sequence"/>
</dbReference>
<keyword evidence="4" id="KW-0472">Membrane</keyword>
<feature type="transmembrane region" description="Helical" evidence="4">
    <location>
        <begin position="12"/>
        <end position="34"/>
    </location>
</feature>
<gene>
    <name evidence="6" type="ORF">PO127_14970</name>
</gene>
<accession>A0AAP3SFG7</accession>
<dbReference type="EMBL" id="JAQNVG010000025">
    <property type="protein sequence ID" value="MDC2237045.1"/>
    <property type="molecule type" value="Genomic_DNA"/>
</dbReference>
<name>A0AAP3SFG7_BACT4</name>
<comment type="caution">
    <text evidence="6">The sequence shown here is derived from an EMBL/GenBank/DDBJ whole genome shotgun (WGS) entry which is preliminary data.</text>
</comment>
<evidence type="ECO:0000256" key="1">
    <source>
        <dbReference type="ARBA" id="ARBA00006739"/>
    </source>
</evidence>
<dbReference type="Gene3D" id="3.90.550.10">
    <property type="entry name" value="Spore Coat Polysaccharide Biosynthesis Protein SpsA, Chain A"/>
    <property type="match status" value="1"/>
</dbReference>
<keyword evidence="2" id="KW-0328">Glycosyltransferase</keyword>
<comment type="similarity">
    <text evidence="1">Belongs to the glycosyltransferase 2 family.</text>
</comment>
<proteinExistence type="inferred from homology"/>
<dbReference type="RefSeq" id="WP_016271439.1">
    <property type="nucleotide sequence ID" value="NZ_JADNKL010000004.1"/>
</dbReference>
<dbReference type="GO" id="GO:0016757">
    <property type="term" value="F:glycosyltransferase activity"/>
    <property type="evidence" value="ECO:0007669"/>
    <property type="project" value="UniProtKB-KW"/>
</dbReference>
<sequence length="440" mass="51200">MLNYAFEIIDGIIACFSSNFAWSGMVATFWFLLFVEFPRYYLLDVLVAVHYGATFRSRHNRKMQARYRLYLEKPLVTILAPGKNEGEHIYKLVSTLREQTYSNYEIIIIDDGSDDTTPQIGQDLQRSGHIDKFFRMTERGGKASAANYGVAHAKGKYIIHLDADSSLDRDAIEKILLPFYYDRKIKAVGGCVKVRNADASLCASMQALEYLRSIQVGRMVTSKLGLYHIISGAFGAFDTEILREVGGWDIGPGLDGDITQKFRKAGYKVHFAEDAICMTNVPVKWYALFRQRKRWSKSLVRFRIRKHKDILWCNRNFSFLNMLSNAENILYDCVFNYVWLFYMITLIFANTDRLLEILIVGWIIRFSFSVVAFIVMQCISERAREERKLGAFLMLHTFYMGYFMRLVRLIGHTEELFFYTSYRDNWNPRKTSDFARMEGL</sequence>
<evidence type="ECO:0000256" key="4">
    <source>
        <dbReference type="SAM" id="Phobius"/>
    </source>
</evidence>
<dbReference type="InterPro" id="IPR029044">
    <property type="entry name" value="Nucleotide-diphossugar_trans"/>
</dbReference>
<evidence type="ECO:0000313" key="6">
    <source>
        <dbReference type="EMBL" id="MDC2237045.1"/>
    </source>
</evidence>
<feature type="domain" description="Glycosyltransferase 2-like" evidence="5">
    <location>
        <begin position="78"/>
        <end position="244"/>
    </location>
</feature>
<protein>
    <submittedName>
        <fullName evidence="6">Glycosyltransferase</fullName>
    </submittedName>
</protein>
<feature type="transmembrane region" description="Helical" evidence="4">
    <location>
        <begin position="329"/>
        <end position="351"/>
    </location>
</feature>
<organism evidence="6 7">
    <name type="scientific">Bacteroides thetaiotaomicron</name>
    <dbReference type="NCBI Taxonomy" id="818"/>
    <lineage>
        <taxon>Bacteria</taxon>
        <taxon>Pseudomonadati</taxon>
        <taxon>Bacteroidota</taxon>
        <taxon>Bacteroidia</taxon>
        <taxon>Bacteroidales</taxon>
        <taxon>Bacteroidaceae</taxon>
        <taxon>Bacteroides</taxon>
    </lineage>
</organism>
<dbReference type="AlphaFoldDB" id="A0AAP3SFG7"/>
<evidence type="ECO:0000313" key="7">
    <source>
        <dbReference type="Proteomes" id="UP001217776"/>
    </source>
</evidence>
<feature type="transmembrane region" description="Helical" evidence="4">
    <location>
        <begin position="391"/>
        <end position="411"/>
    </location>
</feature>
<evidence type="ECO:0000259" key="5">
    <source>
        <dbReference type="Pfam" id="PF00535"/>
    </source>
</evidence>
<evidence type="ECO:0000256" key="3">
    <source>
        <dbReference type="ARBA" id="ARBA00022679"/>
    </source>
</evidence>
<evidence type="ECO:0000256" key="2">
    <source>
        <dbReference type="ARBA" id="ARBA00022676"/>
    </source>
</evidence>
<keyword evidence="4" id="KW-1133">Transmembrane helix</keyword>
<dbReference type="PANTHER" id="PTHR43630:SF1">
    <property type="entry name" value="POLY-BETA-1,6-N-ACETYL-D-GLUCOSAMINE SYNTHASE"/>
    <property type="match status" value="1"/>
</dbReference>